<accession>A0AAV3QDD8</accession>
<dbReference type="SUPFAM" id="SSF53098">
    <property type="entry name" value="Ribonuclease H-like"/>
    <property type="match status" value="1"/>
</dbReference>
<protein>
    <recommendedName>
        <fullName evidence="1">RNase H type-1 domain-containing protein</fullName>
    </recommendedName>
</protein>
<evidence type="ECO:0000259" key="1">
    <source>
        <dbReference type="PROSITE" id="PS50879"/>
    </source>
</evidence>
<feature type="domain" description="RNase H type-1" evidence="1">
    <location>
        <begin position="1"/>
        <end position="99"/>
    </location>
</feature>
<dbReference type="PANTHER" id="PTHR48475:SF2">
    <property type="entry name" value="RIBONUCLEASE H"/>
    <property type="match status" value="1"/>
</dbReference>
<dbReference type="GO" id="GO:0004523">
    <property type="term" value="F:RNA-DNA hybrid ribonuclease activity"/>
    <property type="evidence" value="ECO:0007669"/>
    <property type="project" value="InterPro"/>
</dbReference>
<organism evidence="2 3">
    <name type="scientific">Lithospermum erythrorhizon</name>
    <name type="common">Purple gromwell</name>
    <name type="synonym">Lithospermum officinale var. erythrorhizon</name>
    <dbReference type="NCBI Taxonomy" id="34254"/>
    <lineage>
        <taxon>Eukaryota</taxon>
        <taxon>Viridiplantae</taxon>
        <taxon>Streptophyta</taxon>
        <taxon>Embryophyta</taxon>
        <taxon>Tracheophyta</taxon>
        <taxon>Spermatophyta</taxon>
        <taxon>Magnoliopsida</taxon>
        <taxon>eudicotyledons</taxon>
        <taxon>Gunneridae</taxon>
        <taxon>Pentapetalae</taxon>
        <taxon>asterids</taxon>
        <taxon>lamiids</taxon>
        <taxon>Boraginales</taxon>
        <taxon>Boraginaceae</taxon>
        <taxon>Boraginoideae</taxon>
        <taxon>Lithospermeae</taxon>
        <taxon>Lithospermum</taxon>
    </lineage>
</organism>
<dbReference type="CDD" id="cd09279">
    <property type="entry name" value="RNase_HI_like"/>
    <property type="match status" value="1"/>
</dbReference>
<dbReference type="EMBL" id="BAABME010004128">
    <property type="protein sequence ID" value="GAA0161261.1"/>
    <property type="molecule type" value="Genomic_DNA"/>
</dbReference>
<dbReference type="Gene3D" id="3.30.420.10">
    <property type="entry name" value="Ribonuclease H-like superfamily/Ribonuclease H"/>
    <property type="match status" value="1"/>
</dbReference>
<reference evidence="2 3" key="1">
    <citation type="submission" date="2024-01" db="EMBL/GenBank/DDBJ databases">
        <title>The complete chloroplast genome sequence of Lithospermum erythrorhizon: insights into the phylogenetic relationship among Boraginaceae species and the maternal lineages of purple gromwells.</title>
        <authorList>
            <person name="Okada T."/>
            <person name="Watanabe K."/>
        </authorList>
    </citation>
    <scope>NUCLEOTIDE SEQUENCE [LARGE SCALE GENOMIC DNA]</scope>
</reference>
<comment type="caution">
    <text evidence="2">The sequence shown here is derived from an EMBL/GenBank/DDBJ whole genome shotgun (WGS) entry which is preliminary data.</text>
</comment>
<sequence>MEYALRFNFETTNNKVEYEDLVAGLELVRSLGVGQVLVRGDSKPMMDQIRGDCGIKNESLVKYHAKVTTLASGFAHIVFEYIPHTENEEADRLSKLATTYYDELPKEVYVEVQDGRAYEETSVKVVLEEPQDWRTAIARFL</sequence>
<evidence type="ECO:0000313" key="2">
    <source>
        <dbReference type="EMBL" id="GAA0161261.1"/>
    </source>
</evidence>
<keyword evidence="3" id="KW-1185">Reference proteome</keyword>
<evidence type="ECO:0000313" key="3">
    <source>
        <dbReference type="Proteomes" id="UP001454036"/>
    </source>
</evidence>
<dbReference type="InterPro" id="IPR002156">
    <property type="entry name" value="RNaseH_domain"/>
</dbReference>
<dbReference type="InterPro" id="IPR036397">
    <property type="entry name" value="RNaseH_sf"/>
</dbReference>
<dbReference type="Pfam" id="PF13456">
    <property type="entry name" value="RVT_3"/>
    <property type="match status" value="1"/>
</dbReference>
<dbReference type="PANTHER" id="PTHR48475">
    <property type="entry name" value="RIBONUCLEASE H"/>
    <property type="match status" value="1"/>
</dbReference>
<dbReference type="GO" id="GO:0003676">
    <property type="term" value="F:nucleic acid binding"/>
    <property type="evidence" value="ECO:0007669"/>
    <property type="project" value="InterPro"/>
</dbReference>
<dbReference type="AlphaFoldDB" id="A0AAV3QDD8"/>
<proteinExistence type="predicted"/>
<gene>
    <name evidence="2" type="ORF">LIER_17619</name>
</gene>
<dbReference type="PROSITE" id="PS50879">
    <property type="entry name" value="RNASE_H_1"/>
    <property type="match status" value="1"/>
</dbReference>
<dbReference type="Proteomes" id="UP001454036">
    <property type="component" value="Unassembled WGS sequence"/>
</dbReference>
<dbReference type="InterPro" id="IPR012337">
    <property type="entry name" value="RNaseH-like_sf"/>
</dbReference>
<name>A0AAV3QDD8_LITER</name>